<comment type="caution">
    <text evidence="1">The sequence shown here is derived from an EMBL/GenBank/DDBJ whole genome shotgun (WGS) entry which is preliminary data.</text>
</comment>
<keyword evidence="2" id="KW-1185">Reference proteome</keyword>
<evidence type="ECO:0000313" key="2">
    <source>
        <dbReference type="Proteomes" id="UP001206925"/>
    </source>
</evidence>
<protein>
    <submittedName>
        <fullName evidence="1">Uncharacterized protein</fullName>
    </submittedName>
</protein>
<proteinExistence type="predicted"/>
<sequence>GEAKHGRDIVGTQNIVINNVGNGRGQLTELVTVTEWEGHAFATSIVEGYKSPQPNSVAQGMVVTAKKRQINYARGEARHGRDFVGTQNIVINNVGNGRGHLTELVIVTEWEEHAFATSIVERYKINR</sequence>
<dbReference type="EMBL" id="JAMZMK010011214">
    <property type="protein sequence ID" value="KAI7728435.1"/>
    <property type="molecule type" value="Genomic_DNA"/>
</dbReference>
<evidence type="ECO:0000313" key="1">
    <source>
        <dbReference type="EMBL" id="KAI7728435.1"/>
    </source>
</evidence>
<organism evidence="1 2">
    <name type="scientific">Ambrosia artemisiifolia</name>
    <name type="common">Common ragweed</name>
    <dbReference type="NCBI Taxonomy" id="4212"/>
    <lineage>
        <taxon>Eukaryota</taxon>
        <taxon>Viridiplantae</taxon>
        <taxon>Streptophyta</taxon>
        <taxon>Embryophyta</taxon>
        <taxon>Tracheophyta</taxon>
        <taxon>Spermatophyta</taxon>
        <taxon>Magnoliopsida</taxon>
        <taxon>eudicotyledons</taxon>
        <taxon>Gunneridae</taxon>
        <taxon>Pentapetalae</taxon>
        <taxon>asterids</taxon>
        <taxon>campanulids</taxon>
        <taxon>Asterales</taxon>
        <taxon>Asteraceae</taxon>
        <taxon>Asteroideae</taxon>
        <taxon>Heliantheae alliance</taxon>
        <taxon>Heliantheae</taxon>
        <taxon>Ambrosia</taxon>
    </lineage>
</organism>
<dbReference type="AlphaFoldDB" id="A0AAD5BRZ0"/>
<gene>
    <name evidence="1" type="ORF">M8C21_027648</name>
</gene>
<accession>A0AAD5BRZ0</accession>
<feature type="non-terminal residue" evidence="1">
    <location>
        <position position="127"/>
    </location>
</feature>
<reference evidence="1" key="1">
    <citation type="submission" date="2022-06" db="EMBL/GenBank/DDBJ databases">
        <title>Uncovering the hologenomic basis of an extraordinary plant invasion.</title>
        <authorList>
            <person name="Bieker V.C."/>
            <person name="Martin M.D."/>
            <person name="Gilbert T."/>
            <person name="Hodgins K."/>
            <person name="Battlay P."/>
            <person name="Petersen B."/>
            <person name="Wilson J."/>
        </authorList>
    </citation>
    <scope>NUCLEOTIDE SEQUENCE</scope>
    <source>
        <strain evidence="1">AA19_3_7</strain>
        <tissue evidence="1">Leaf</tissue>
    </source>
</reference>
<dbReference type="Proteomes" id="UP001206925">
    <property type="component" value="Unassembled WGS sequence"/>
</dbReference>
<name>A0AAD5BRZ0_AMBAR</name>